<feature type="domain" description="EGF-like" evidence="2">
    <location>
        <begin position="210"/>
        <end position="251"/>
    </location>
</feature>
<dbReference type="Proteomes" id="UP001158576">
    <property type="component" value="Chromosome 2"/>
</dbReference>
<name>A0ABN7T0E7_OIKDI</name>
<gene>
    <name evidence="3" type="ORF">OKIOD_LOCUS14197</name>
</gene>
<evidence type="ECO:0000256" key="1">
    <source>
        <dbReference type="PROSITE-ProRule" id="PRU00076"/>
    </source>
</evidence>
<dbReference type="PROSITE" id="PS01186">
    <property type="entry name" value="EGF_2"/>
    <property type="match status" value="1"/>
</dbReference>
<protein>
    <submittedName>
        <fullName evidence="3">Oidioi.mRNA.OKI2018_I69.chr2.g5432.t1.cds</fullName>
    </submittedName>
</protein>
<sequence>MSEELLKYRRGPAKDVIDRQCQNWYRCTKCIKIDSFGTCLPESKNYHVTLNFLSGRYECPFDADSCALKTCMCDVELANQIAQNAGEIKAYLLNSNGWDPSFQCKPSKRVEPEFEVGPIRTMSLEKNDDEPDSCCGDYPQRYPFKSLERGCCGKKTFRKDRFQCCYGEVVQHGECSKPLICNCQNGGKCIEKGLKVFCSCINGFHGDNCEWGACQPDPCWNGECEDKITKTGIAGAFKCHCHEGWTGQLCDIPFKGEFNFFNFARRLDAPRPDVGDFRGENETDVEILEDNDVEIVFNDRKFFTGKSEELKTKTTELNRQNWNSSGKIPLKFLSGKFDFVVFFSSHPLSGAFSYEARLRKQPILHFQLSKDDGSRVQNSNFYGEKMFYVNPKQARRFVPLVTEGLCREEFQQTSACAAVEKVTFLKRVEKIGISKEKKILNEKSISNFISAAWETLDQPKLDVISFGNAQKGLSAKVNFQDDRFDTSQQIETKITEEMKWFGGKATFGAILERISIQEKIILVSNGFFGDLSEIKARPNLVTIGFDPMNAILRSSLEDLAQGDARRVFFARNKEDLEGISADIPSALCAAGENFEVPDFSIPEKTLFEFASGYRARLNSFPSNMPGFADWKAGKQPFLNYNREYTDF</sequence>
<dbReference type="CDD" id="cd00054">
    <property type="entry name" value="EGF_CA"/>
    <property type="match status" value="1"/>
</dbReference>
<keyword evidence="1" id="KW-0245">EGF-like domain</keyword>
<dbReference type="PANTHER" id="PTHR24044:SF420">
    <property type="entry name" value="DELTA AND NOTCH-LIKE EPIDERMAL GROWTH FACTOR-RELATED RECEPTOR ISOFORM X1"/>
    <property type="match status" value="1"/>
</dbReference>
<dbReference type="EMBL" id="OU015567">
    <property type="protein sequence ID" value="CAG5111096.1"/>
    <property type="molecule type" value="Genomic_DNA"/>
</dbReference>
<organism evidence="3 4">
    <name type="scientific">Oikopleura dioica</name>
    <name type="common">Tunicate</name>
    <dbReference type="NCBI Taxonomy" id="34765"/>
    <lineage>
        <taxon>Eukaryota</taxon>
        <taxon>Metazoa</taxon>
        <taxon>Chordata</taxon>
        <taxon>Tunicata</taxon>
        <taxon>Appendicularia</taxon>
        <taxon>Copelata</taxon>
        <taxon>Oikopleuridae</taxon>
        <taxon>Oikopleura</taxon>
    </lineage>
</organism>
<keyword evidence="4" id="KW-1185">Reference proteome</keyword>
<dbReference type="InterPro" id="IPR050906">
    <property type="entry name" value="Notch_signaling"/>
</dbReference>
<dbReference type="PANTHER" id="PTHR24044">
    <property type="entry name" value="NOTCH LIGAND FAMILY MEMBER"/>
    <property type="match status" value="1"/>
</dbReference>
<feature type="disulfide bond" evidence="1">
    <location>
        <begin position="214"/>
        <end position="224"/>
    </location>
</feature>
<evidence type="ECO:0000259" key="2">
    <source>
        <dbReference type="PROSITE" id="PS50026"/>
    </source>
</evidence>
<dbReference type="SUPFAM" id="SSF48619">
    <property type="entry name" value="Phospholipase A2, PLA2"/>
    <property type="match status" value="1"/>
</dbReference>
<comment type="caution">
    <text evidence="1">Lacks conserved residue(s) required for the propagation of feature annotation.</text>
</comment>
<reference evidence="3 4" key="1">
    <citation type="submission" date="2021-04" db="EMBL/GenBank/DDBJ databases">
        <authorList>
            <person name="Bliznina A."/>
        </authorList>
    </citation>
    <scope>NUCLEOTIDE SEQUENCE [LARGE SCALE GENOMIC DNA]</scope>
</reference>
<dbReference type="SMART" id="SM00181">
    <property type="entry name" value="EGF"/>
    <property type="match status" value="2"/>
</dbReference>
<dbReference type="InterPro" id="IPR036444">
    <property type="entry name" value="PLipase_A2_dom_sf"/>
</dbReference>
<accession>A0ABN7T0E7</accession>
<dbReference type="PROSITE" id="PS00022">
    <property type="entry name" value="EGF_1"/>
    <property type="match status" value="1"/>
</dbReference>
<evidence type="ECO:0000313" key="4">
    <source>
        <dbReference type="Proteomes" id="UP001158576"/>
    </source>
</evidence>
<dbReference type="PROSITE" id="PS50026">
    <property type="entry name" value="EGF_3"/>
    <property type="match status" value="1"/>
</dbReference>
<dbReference type="Gene3D" id="2.10.25.10">
    <property type="entry name" value="Laminin"/>
    <property type="match status" value="2"/>
</dbReference>
<proteinExistence type="predicted"/>
<evidence type="ECO:0000313" key="3">
    <source>
        <dbReference type="EMBL" id="CAG5111096.1"/>
    </source>
</evidence>
<feature type="disulfide bond" evidence="1">
    <location>
        <begin position="241"/>
        <end position="250"/>
    </location>
</feature>
<dbReference type="SUPFAM" id="SSF57196">
    <property type="entry name" value="EGF/Laminin"/>
    <property type="match status" value="2"/>
</dbReference>
<keyword evidence="1" id="KW-1015">Disulfide bond</keyword>
<dbReference type="InterPro" id="IPR000742">
    <property type="entry name" value="EGF"/>
</dbReference>
<dbReference type="Gene3D" id="1.20.90.10">
    <property type="entry name" value="Phospholipase A2 domain"/>
    <property type="match status" value="1"/>
</dbReference>